<feature type="region of interest" description="Disordered" evidence="1">
    <location>
        <begin position="93"/>
        <end position="120"/>
    </location>
</feature>
<dbReference type="Proteomes" id="UP000039021">
    <property type="component" value="Unassembled WGS sequence"/>
</dbReference>
<name>A0A916LAS4_MYCTX</name>
<dbReference type="EMBL" id="CSBK01000777">
    <property type="protein sequence ID" value="COX89925.1"/>
    <property type="molecule type" value="Genomic_DNA"/>
</dbReference>
<evidence type="ECO:0000256" key="1">
    <source>
        <dbReference type="SAM" id="MobiDB-lite"/>
    </source>
</evidence>
<dbReference type="AlphaFoldDB" id="A0A916LAS4"/>
<reference evidence="3" key="1">
    <citation type="submission" date="2015-03" db="EMBL/GenBank/DDBJ databases">
        <authorList>
            <consortium name="Pathogen Informatics"/>
        </authorList>
    </citation>
    <scope>NUCLEOTIDE SEQUENCE [LARGE SCALE GENOMIC DNA]</scope>
    <source>
        <strain evidence="3">N09902308</strain>
    </source>
</reference>
<proteinExistence type="predicted"/>
<evidence type="ECO:0000313" key="3">
    <source>
        <dbReference type="Proteomes" id="UP000039021"/>
    </source>
</evidence>
<evidence type="ECO:0000313" key="2">
    <source>
        <dbReference type="EMBL" id="COX89925.1"/>
    </source>
</evidence>
<comment type="caution">
    <text evidence="2">The sequence shown here is derived from an EMBL/GenBank/DDBJ whole genome shotgun (WGS) entry which is preliminary data.</text>
</comment>
<sequence length="120" mass="12780">MRAQRLLFTGHQGVEQVVLGVEVPVDQPVRQAGLLGDVCDGGGMKTLVSKHYFGRGQDLVAPLRLVLIADRSAPPRASAAHLCTNPCSCPTVSMNSSTMSSTTERADRTRSSEPTTCPTK</sequence>
<feature type="compositionally biased region" description="Low complexity" evidence="1">
    <location>
        <begin position="93"/>
        <end position="103"/>
    </location>
</feature>
<organism evidence="2 3">
    <name type="scientific">Mycobacterium tuberculosis</name>
    <dbReference type="NCBI Taxonomy" id="1773"/>
    <lineage>
        <taxon>Bacteria</taxon>
        <taxon>Bacillati</taxon>
        <taxon>Actinomycetota</taxon>
        <taxon>Actinomycetes</taxon>
        <taxon>Mycobacteriales</taxon>
        <taxon>Mycobacteriaceae</taxon>
        <taxon>Mycobacterium</taxon>
        <taxon>Mycobacterium tuberculosis complex</taxon>
    </lineage>
</organism>
<gene>
    <name evidence="2" type="ORF">ERS007739_01861</name>
</gene>
<protein>
    <submittedName>
        <fullName evidence="2">Uncharacterized protein</fullName>
    </submittedName>
</protein>
<accession>A0A916LAS4</accession>